<gene>
    <name evidence="5" type="ORF">ABC969_08175</name>
</gene>
<dbReference type="Gene3D" id="3.10.129.10">
    <property type="entry name" value="Hotdog Thioesterase"/>
    <property type="match status" value="1"/>
</dbReference>
<dbReference type="PROSITE" id="PS51770">
    <property type="entry name" value="HOTDOG_ACOT"/>
    <property type="match status" value="1"/>
</dbReference>
<proteinExistence type="inferred from homology"/>
<dbReference type="RefSeq" id="WP_345864183.1">
    <property type="nucleotide sequence ID" value="NZ_JBDIMF010000002.1"/>
</dbReference>
<feature type="domain" description="HotDog ACOT-type" evidence="4">
    <location>
        <begin position="10"/>
        <end position="125"/>
    </location>
</feature>
<name>A0ABU9XU00_9SPHN</name>
<dbReference type="InterPro" id="IPR006683">
    <property type="entry name" value="Thioestr_dom"/>
</dbReference>
<evidence type="ECO:0000256" key="3">
    <source>
        <dbReference type="PROSITE-ProRule" id="PRU01106"/>
    </source>
</evidence>
<dbReference type="InterPro" id="IPR029069">
    <property type="entry name" value="HotDog_dom_sf"/>
</dbReference>
<evidence type="ECO:0000256" key="1">
    <source>
        <dbReference type="ARBA" id="ARBA00010458"/>
    </source>
</evidence>
<accession>A0ABU9XU00</accession>
<evidence type="ECO:0000313" key="5">
    <source>
        <dbReference type="EMBL" id="MEN2786394.1"/>
    </source>
</evidence>
<evidence type="ECO:0000256" key="2">
    <source>
        <dbReference type="ARBA" id="ARBA00022801"/>
    </source>
</evidence>
<dbReference type="PANTHER" id="PTHR11049">
    <property type="entry name" value="ACYL COENZYME A THIOESTER HYDROLASE"/>
    <property type="match status" value="1"/>
</dbReference>
<dbReference type="InterPro" id="IPR040170">
    <property type="entry name" value="Cytosol_ACT"/>
</dbReference>
<evidence type="ECO:0000259" key="4">
    <source>
        <dbReference type="PROSITE" id="PS51770"/>
    </source>
</evidence>
<dbReference type="Proteomes" id="UP001404104">
    <property type="component" value="Unassembled WGS sequence"/>
</dbReference>
<dbReference type="InterPro" id="IPR033120">
    <property type="entry name" value="HOTDOG_ACOT"/>
</dbReference>
<organism evidence="5 6">
    <name type="scientific">Sphingomonas qilianensis</name>
    <dbReference type="NCBI Taxonomy" id="1736690"/>
    <lineage>
        <taxon>Bacteria</taxon>
        <taxon>Pseudomonadati</taxon>
        <taxon>Pseudomonadota</taxon>
        <taxon>Alphaproteobacteria</taxon>
        <taxon>Sphingomonadales</taxon>
        <taxon>Sphingomonadaceae</taxon>
        <taxon>Sphingomonas</taxon>
    </lineage>
</organism>
<protein>
    <submittedName>
        <fullName evidence="5">Hotdog domain-containing protein</fullName>
    </submittedName>
</protein>
<evidence type="ECO:0000313" key="6">
    <source>
        <dbReference type="Proteomes" id="UP001404104"/>
    </source>
</evidence>
<dbReference type="SUPFAM" id="SSF54637">
    <property type="entry name" value="Thioesterase/thiol ester dehydrase-isomerase"/>
    <property type="match status" value="1"/>
</dbReference>
<comment type="caution">
    <text evidence="5">The sequence shown here is derived from an EMBL/GenBank/DDBJ whole genome shotgun (WGS) entry which is preliminary data.</text>
</comment>
<dbReference type="Pfam" id="PF03061">
    <property type="entry name" value="4HBT"/>
    <property type="match status" value="1"/>
</dbReference>
<keyword evidence="2 3" id="KW-0378">Hydrolase</keyword>
<comment type="similarity">
    <text evidence="1">Belongs to the acyl coenzyme A hydrolase family.</text>
</comment>
<reference evidence="5 6" key="1">
    <citation type="submission" date="2024-05" db="EMBL/GenBank/DDBJ databases">
        <authorList>
            <person name="Liu Q."/>
            <person name="Xin Y.-H."/>
        </authorList>
    </citation>
    <scope>NUCLEOTIDE SEQUENCE [LARGE SCALE GENOMIC DNA]</scope>
    <source>
        <strain evidence="5 6">CGMCC 1.15349</strain>
    </source>
</reference>
<dbReference type="PANTHER" id="PTHR11049:SF24">
    <property type="entry name" value="CYTOSOLIC ACYL COENZYME A THIOESTER HYDROLASE"/>
    <property type="match status" value="1"/>
</dbReference>
<sequence>MTTNSVIRVAGGAVQLIDMIFPGDTNHHGTLFGGVALAHMDKVAFLAAARHGRAPFVTASCERIDFTAPARLGELIEATGRIVRVGNSSLDVEVELVAEELISASGGCARVVCSRWWRSRAPIRGCRCPRLRRRSPIATMARCTWPTSSFPRRPIITARSTAATR</sequence>
<dbReference type="EMBL" id="JBDIMF010000002">
    <property type="protein sequence ID" value="MEN2786394.1"/>
    <property type="molecule type" value="Genomic_DNA"/>
</dbReference>
<keyword evidence="6" id="KW-1185">Reference proteome</keyword>
<dbReference type="CDD" id="cd03442">
    <property type="entry name" value="BFIT_BACH"/>
    <property type="match status" value="1"/>
</dbReference>